<dbReference type="PRINTS" id="PR00080">
    <property type="entry name" value="SDRFAMILY"/>
</dbReference>
<dbReference type="InterPro" id="IPR020904">
    <property type="entry name" value="Sc_DH/Rdtase_CS"/>
</dbReference>
<dbReference type="GO" id="GO:0006633">
    <property type="term" value="P:fatty acid biosynthetic process"/>
    <property type="evidence" value="ECO:0007669"/>
    <property type="project" value="TreeGrafter"/>
</dbReference>
<evidence type="ECO:0000313" key="9">
    <source>
        <dbReference type="EMBL" id="ODQ61909.1"/>
    </source>
</evidence>
<accession>A0A1E3P917</accession>
<dbReference type="InterPro" id="IPR014007">
    <property type="entry name" value="23BDH"/>
</dbReference>
<dbReference type="PANTHER" id="PTHR42760">
    <property type="entry name" value="SHORT-CHAIN DEHYDROGENASES/REDUCTASES FAMILY MEMBER"/>
    <property type="match status" value="1"/>
</dbReference>
<evidence type="ECO:0000256" key="6">
    <source>
        <dbReference type="ARBA" id="ARBA00047315"/>
    </source>
</evidence>
<comment type="catalytic activity">
    <reaction evidence="6">
        <text>(S)-acetoin + NAD(+) = diacetyl + NADH + H(+)</text>
        <dbReference type="Rhea" id="RHEA:27286"/>
        <dbReference type="ChEBI" id="CHEBI:15378"/>
        <dbReference type="ChEBI" id="CHEBI:15687"/>
        <dbReference type="ChEBI" id="CHEBI:16583"/>
        <dbReference type="ChEBI" id="CHEBI:57540"/>
        <dbReference type="ChEBI" id="CHEBI:57945"/>
        <dbReference type="EC" id="1.1.1.304"/>
    </reaction>
</comment>
<feature type="binding site" evidence="8">
    <location>
        <begin position="12"/>
        <end position="14"/>
    </location>
    <ligand>
        <name>NAD(+)</name>
        <dbReference type="ChEBI" id="CHEBI:57540"/>
    </ligand>
</feature>
<dbReference type="Gene3D" id="3.40.50.720">
    <property type="entry name" value="NAD(P)-binding Rossmann-like Domain"/>
    <property type="match status" value="1"/>
</dbReference>
<keyword evidence="10" id="KW-1185">Reference proteome</keyword>
<protein>
    <recommendedName>
        <fullName evidence="2">diacetyl reductase [(S)-acetoin forming]</fullName>
        <ecNumber evidence="2">1.1.1.304</ecNumber>
    </recommendedName>
</protein>
<name>A0A1E3P917_WICAA</name>
<sequence length="258" mass="27463">MSKVALITGAAQGIGKSIALQLAKDGYKVAILDLPTQEQLGQEVVSSINKIGQDSLFIPGDVCSRSEIFNAVDKTFNKFGGFNTMINNAGIAKLGPLLSITPESWEKSLQTNISSTLWGIQASAKKFIELNQPGKIINAGSVASHEGFVNLGIYSVTKHGVKSLTQTAAKELASQKITVNSYCPGMIPTNMWDSINEMTGDYSGRAKDALLKSYTPKIAMGKVGDAQDVADLVSFLASEKSNYITGQSYVVDGGLVFN</sequence>
<dbReference type="GO" id="GO:0045150">
    <property type="term" value="P:acetoin catabolic process"/>
    <property type="evidence" value="ECO:0007669"/>
    <property type="project" value="InterPro"/>
</dbReference>
<comment type="similarity">
    <text evidence="1">Belongs to the short-chain dehydrogenases/reductases (SDR) family.</text>
</comment>
<dbReference type="Proteomes" id="UP000094112">
    <property type="component" value="Unassembled WGS sequence"/>
</dbReference>
<dbReference type="RefSeq" id="XP_019041116.1">
    <property type="nucleotide sequence ID" value="XM_019182626.1"/>
</dbReference>
<dbReference type="FunFam" id="3.40.50.720:FF:000084">
    <property type="entry name" value="Short-chain dehydrogenase reductase"/>
    <property type="match status" value="1"/>
</dbReference>
<dbReference type="GO" id="GO:0052588">
    <property type="term" value="F:diacetyl reductase ((S)-acetoin forming) (NAD+) activity"/>
    <property type="evidence" value="ECO:0007669"/>
    <property type="project" value="UniProtKB-EC"/>
</dbReference>
<evidence type="ECO:0000256" key="4">
    <source>
        <dbReference type="ARBA" id="ARBA00023002"/>
    </source>
</evidence>
<keyword evidence="5 8" id="KW-0520">NAD</keyword>
<dbReference type="PRINTS" id="PR00081">
    <property type="entry name" value="GDHRDH"/>
</dbReference>
<dbReference type="InterPro" id="IPR036291">
    <property type="entry name" value="NAD(P)-bd_dom_sf"/>
</dbReference>
<dbReference type="OrthoDB" id="47007at2759"/>
<keyword evidence="3" id="KW-0521">NADP</keyword>
<dbReference type="EC" id="1.1.1.304" evidence="2"/>
<feature type="binding site" evidence="8">
    <location>
        <position position="154"/>
    </location>
    <ligand>
        <name>NAD(+)</name>
        <dbReference type="ChEBI" id="CHEBI:57540"/>
    </ligand>
</feature>
<dbReference type="AlphaFoldDB" id="A0A1E3P917"/>
<dbReference type="Pfam" id="PF13561">
    <property type="entry name" value="adh_short_C2"/>
    <property type="match status" value="1"/>
</dbReference>
<evidence type="ECO:0000256" key="5">
    <source>
        <dbReference type="ARBA" id="ARBA00023027"/>
    </source>
</evidence>
<feature type="binding site" evidence="8">
    <location>
        <begin position="184"/>
        <end position="189"/>
    </location>
    <ligand>
        <name>NAD(+)</name>
        <dbReference type="ChEBI" id="CHEBI:57540"/>
    </ligand>
</feature>
<evidence type="ECO:0000256" key="8">
    <source>
        <dbReference type="PIRSR" id="PIRSR614007-2"/>
    </source>
</evidence>
<feature type="active site" description="Proton acceptor" evidence="7">
    <location>
        <position position="154"/>
    </location>
</feature>
<dbReference type="EMBL" id="KV454208">
    <property type="protein sequence ID" value="ODQ61909.1"/>
    <property type="molecule type" value="Genomic_DNA"/>
</dbReference>
<evidence type="ECO:0000313" key="10">
    <source>
        <dbReference type="Proteomes" id="UP000094112"/>
    </source>
</evidence>
<dbReference type="STRING" id="683960.A0A1E3P917"/>
<feature type="binding site" evidence="8">
    <location>
        <begin position="61"/>
        <end position="62"/>
    </location>
    <ligand>
        <name>NAD(+)</name>
        <dbReference type="ChEBI" id="CHEBI:57540"/>
    </ligand>
</feature>
<proteinExistence type="inferred from homology"/>
<dbReference type="SMR" id="A0A1E3P917"/>
<dbReference type="SUPFAM" id="SSF51735">
    <property type="entry name" value="NAD(P)-binding Rossmann-fold domains"/>
    <property type="match status" value="1"/>
</dbReference>
<dbReference type="PANTHER" id="PTHR42760:SF121">
    <property type="entry name" value="3-OXOACYL-(ACYL-CARRIER-PROTEIN) REDUCTASE"/>
    <property type="match status" value="1"/>
</dbReference>
<gene>
    <name evidence="9" type="ORF">WICANDRAFT_49048</name>
</gene>
<feature type="binding site" evidence="8">
    <location>
        <position position="158"/>
    </location>
    <ligand>
        <name>NAD(+)</name>
        <dbReference type="ChEBI" id="CHEBI:57540"/>
    </ligand>
</feature>
<keyword evidence="4" id="KW-0560">Oxidoreductase</keyword>
<dbReference type="PROSITE" id="PS00061">
    <property type="entry name" value="ADH_SHORT"/>
    <property type="match status" value="1"/>
</dbReference>
<evidence type="ECO:0000256" key="3">
    <source>
        <dbReference type="ARBA" id="ARBA00022857"/>
    </source>
</evidence>
<dbReference type="NCBIfam" id="TIGR02415">
    <property type="entry name" value="23BDH"/>
    <property type="match status" value="1"/>
</dbReference>
<evidence type="ECO:0000256" key="1">
    <source>
        <dbReference type="ARBA" id="ARBA00006484"/>
    </source>
</evidence>
<reference evidence="9 10" key="1">
    <citation type="journal article" date="2016" name="Proc. Natl. Acad. Sci. U.S.A.">
        <title>Comparative genomics of biotechnologically important yeasts.</title>
        <authorList>
            <person name="Riley R."/>
            <person name="Haridas S."/>
            <person name="Wolfe K.H."/>
            <person name="Lopes M.R."/>
            <person name="Hittinger C.T."/>
            <person name="Goeker M."/>
            <person name="Salamov A.A."/>
            <person name="Wisecaver J.H."/>
            <person name="Long T.M."/>
            <person name="Calvey C.H."/>
            <person name="Aerts A.L."/>
            <person name="Barry K.W."/>
            <person name="Choi C."/>
            <person name="Clum A."/>
            <person name="Coughlan A.Y."/>
            <person name="Deshpande S."/>
            <person name="Douglass A.P."/>
            <person name="Hanson S.J."/>
            <person name="Klenk H.-P."/>
            <person name="LaButti K.M."/>
            <person name="Lapidus A."/>
            <person name="Lindquist E.A."/>
            <person name="Lipzen A.M."/>
            <person name="Meier-Kolthoff J.P."/>
            <person name="Ohm R.A."/>
            <person name="Otillar R.P."/>
            <person name="Pangilinan J.L."/>
            <person name="Peng Y."/>
            <person name="Rokas A."/>
            <person name="Rosa C.A."/>
            <person name="Scheuner C."/>
            <person name="Sibirny A.A."/>
            <person name="Slot J.C."/>
            <person name="Stielow J.B."/>
            <person name="Sun H."/>
            <person name="Kurtzman C.P."/>
            <person name="Blackwell M."/>
            <person name="Grigoriev I.V."/>
            <person name="Jeffries T.W."/>
        </authorList>
    </citation>
    <scope>NUCLEOTIDE SEQUENCE [LARGE SCALE GENOMIC DNA]</scope>
    <source>
        <strain evidence="10">ATCC 58044 / CBS 1984 / NCYC 433 / NRRL Y-366-8</strain>
    </source>
</reference>
<dbReference type="InterPro" id="IPR002347">
    <property type="entry name" value="SDR_fam"/>
</dbReference>
<organism evidence="9 10">
    <name type="scientific">Wickerhamomyces anomalus (strain ATCC 58044 / CBS 1984 / NCYC 433 / NRRL Y-366-8)</name>
    <name type="common">Yeast</name>
    <name type="synonym">Hansenula anomala</name>
    <dbReference type="NCBI Taxonomy" id="683960"/>
    <lineage>
        <taxon>Eukaryota</taxon>
        <taxon>Fungi</taxon>
        <taxon>Dikarya</taxon>
        <taxon>Ascomycota</taxon>
        <taxon>Saccharomycotina</taxon>
        <taxon>Saccharomycetes</taxon>
        <taxon>Phaffomycetales</taxon>
        <taxon>Wickerhamomycetaceae</taxon>
        <taxon>Wickerhamomyces</taxon>
    </lineage>
</organism>
<feature type="binding site" evidence="8">
    <location>
        <position position="33"/>
    </location>
    <ligand>
        <name>NAD(+)</name>
        <dbReference type="ChEBI" id="CHEBI:57540"/>
    </ligand>
</feature>
<dbReference type="GO" id="GO:0048038">
    <property type="term" value="F:quinone binding"/>
    <property type="evidence" value="ECO:0007669"/>
    <property type="project" value="TreeGrafter"/>
</dbReference>
<dbReference type="GeneID" id="30199872"/>
<evidence type="ECO:0000256" key="7">
    <source>
        <dbReference type="PIRSR" id="PIRSR614007-1"/>
    </source>
</evidence>
<feature type="binding site" evidence="8">
    <location>
        <position position="88"/>
    </location>
    <ligand>
        <name>NAD(+)</name>
        <dbReference type="ChEBI" id="CHEBI:57540"/>
    </ligand>
</feature>
<evidence type="ECO:0000256" key="2">
    <source>
        <dbReference type="ARBA" id="ARBA00012848"/>
    </source>
</evidence>